<evidence type="ECO:0000256" key="1">
    <source>
        <dbReference type="ARBA" id="ARBA00022448"/>
    </source>
</evidence>
<evidence type="ECO:0000259" key="4">
    <source>
        <dbReference type="PROSITE" id="PS50893"/>
    </source>
</evidence>
<dbReference type="GO" id="GO:0055085">
    <property type="term" value="P:transmembrane transport"/>
    <property type="evidence" value="ECO:0007669"/>
    <property type="project" value="InterPro"/>
</dbReference>
<evidence type="ECO:0000256" key="2">
    <source>
        <dbReference type="ARBA" id="ARBA00022741"/>
    </source>
</evidence>
<dbReference type="InterPro" id="IPR017871">
    <property type="entry name" value="ABC_transporter-like_CS"/>
</dbReference>
<name>A0A8T0S2W0_PANVG</name>
<dbReference type="AlphaFoldDB" id="A0A8T0S2W0"/>
<evidence type="ECO:0000313" key="5">
    <source>
        <dbReference type="EMBL" id="KAG2591994.1"/>
    </source>
</evidence>
<evidence type="ECO:0000256" key="3">
    <source>
        <dbReference type="ARBA" id="ARBA00022840"/>
    </source>
</evidence>
<accession>A0A8T0S2W0</accession>
<dbReference type="Proteomes" id="UP000823388">
    <property type="component" value="Chromosome 5N"/>
</dbReference>
<proteinExistence type="predicted"/>
<dbReference type="InterPro" id="IPR050334">
    <property type="entry name" value="Molybdenum_import_ModC"/>
</dbReference>
<dbReference type="InterPro" id="IPR027417">
    <property type="entry name" value="P-loop_NTPase"/>
</dbReference>
<gene>
    <name evidence="5" type="ORF">PVAP13_5NG518100</name>
</gene>
<sequence length="304" mass="32324">MAHGLAGGVGFGPLRCCPSASSSPTTVRPTLDALPRRSLRVRASASPPPAAPAIEVRDVGLSVTTRRGRVLPVLKGCSLQVPPGQLWMLLGPNGCGKSTLLKCDASSQGQKRASNTGAKNCSQVLAGFLNPSAGTVYINRPCSYVFQNPDHQVVMPTVDSDVAFGLGKLNLPLNEVRSRVSKSLDAVGMLSYSQRPIQTLSGGQKQRVAIAGALAEASKVLLLDELTTFLDEHDQMGVIKAVRNSVAADGEAAALWVTHRLEELKYADGAIYMEDGQIIIQGDVATLSSFIKKKQARYFGHFEL</sequence>
<comment type="caution">
    <text evidence="5">The sequence shown here is derived from an EMBL/GenBank/DDBJ whole genome shotgun (WGS) entry which is preliminary data.</text>
</comment>
<dbReference type="GO" id="GO:0016887">
    <property type="term" value="F:ATP hydrolysis activity"/>
    <property type="evidence" value="ECO:0007669"/>
    <property type="project" value="InterPro"/>
</dbReference>
<organism evidence="5 6">
    <name type="scientific">Panicum virgatum</name>
    <name type="common">Blackwell switchgrass</name>
    <dbReference type="NCBI Taxonomy" id="38727"/>
    <lineage>
        <taxon>Eukaryota</taxon>
        <taxon>Viridiplantae</taxon>
        <taxon>Streptophyta</taxon>
        <taxon>Embryophyta</taxon>
        <taxon>Tracheophyta</taxon>
        <taxon>Spermatophyta</taxon>
        <taxon>Magnoliopsida</taxon>
        <taxon>Liliopsida</taxon>
        <taxon>Poales</taxon>
        <taxon>Poaceae</taxon>
        <taxon>PACMAD clade</taxon>
        <taxon>Panicoideae</taxon>
        <taxon>Panicodae</taxon>
        <taxon>Paniceae</taxon>
        <taxon>Panicinae</taxon>
        <taxon>Panicum</taxon>
        <taxon>Panicum sect. Hiantes</taxon>
    </lineage>
</organism>
<dbReference type="CDD" id="cd03225">
    <property type="entry name" value="ABC_cobalt_CbiO_domain1"/>
    <property type="match status" value="1"/>
</dbReference>
<dbReference type="SMART" id="SM00382">
    <property type="entry name" value="AAA"/>
    <property type="match status" value="1"/>
</dbReference>
<dbReference type="GO" id="GO:0009941">
    <property type="term" value="C:chloroplast envelope"/>
    <property type="evidence" value="ECO:0007669"/>
    <property type="project" value="TreeGrafter"/>
</dbReference>
<dbReference type="GO" id="GO:0005524">
    <property type="term" value="F:ATP binding"/>
    <property type="evidence" value="ECO:0007669"/>
    <property type="project" value="UniProtKB-KW"/>
</dbReference>
<dbReference type="PROSITE" id="PS50893">
    <property type="entry name" value="ABC_TRANSPORTER_2"/>
    <property type="match status" value="1"/>
</dbReference>
<dbReference type="GO" id="GO:0016020">
    <property type="term" value="C:membrane"/>
    <property type="evidence" value="ECO:0007669"/>
    <property type="project" value="InterPro"/>
</dbReference>
<dbReference type="PROSITE" id="PS00211">
    <property type="entry name" value="ABC_TRANSPORTER_1"/>
    <property type="match status" value="1"/>
</dbReference>
<dbReference type="PANTHER" id="PTHR43514">
    <property type="entry name" value="ABC TRANSPORTER I FAMILY MEMBER 10"/>
    <property type="match status" value="1"/>
</dbReference>
<dbReference type="Pfam" id="PF00005">
    <property type="entry name" value="ABC_tran"/>
    <property type="match status" value="1"/>
</dbReference>
<dbReference type="InterPro" id="IPR003439">
    <property type="entry name" value="ABC_transporter-like_ATP-bd"/>
</dbReference>
<dbReference type="EMBL" id="CM029046">
    <property type="protein sequence ID" value="KAG2591994.1"/>
    <property type="molecule type" value="Genomic_DNA"/>
</dbReference>
<evidence type="ECO:0000313" key="6">
    <source>
        <dbReference type="Proteomes" id="UP000823388"/>
    </source>
</evidence>
<keyword evidence="1" id="KW-0813">Transport</keyword>
<dbReference type="InterPro" id="IPR015856">
    <property type="entry name" value="ABC_transpr_CbiO/EcfA_su"/>
</dbReference>
<dbReference type="PANTHER" id="PTHR43514:SF4">
    <property type="entry name" value="ABC TRANSPORTER I FAMILY MEMBER 10"/>
    <property type="match status" value="1"/>
</dbReference>
<protein>
    <recommendedName>
        <fullName evidence="4">ABC transporter domain-containing protein</fullName>
    </recommendedName>
</protein>
<keyword evidence="6" id="KW-1185">Reference proteome</keyword>
<dbReference type="InterPro" id="IPR003593">
    <property type="entry name" value="AAA+_ATPase"/>
</dbReference>
<feature type="domain" description="ABC transporter" evidence="4">
    <location>
        <begin position="54"/>
        <end position="300"/>
    </location>
</feature>
<reference evidence="5" key="1">
    <citation type="submission" date="2020-05" db="EMBL/GenBank/DDBJ databases">
        <title>WGS assembly of Panicum virgatum.</title>
        <authorList>
            <person name="Lovell J.T."/>
            <person name="Jenkins J."/>
            <person name="Shu S."/>
            <person name="Juenger T.E."/>
            <person name="Schmutz J."/>
        </authorList>
    </citation>
    <scope>NUCLEOTIDE SEQUENCE</scope>
    <source>
        <strain evidence="5">AP13</strain>
    </source>
</reference>
<keyword evidence="2" id="KW-0547">Nucleotide-binding</keyword>
<dbReference type="Gene3D" id="3.40.50.300">
    <property type="entry name" value="P-loop containing nucleotide triphosphate hydrolases"/>
    <property type="match status" value="1"/>
</dbReference>
<dbReference type="SUPFAM" id="SSF52540">
    <property type="entry name" value="P-loop containing nucleoside triphosphate hydrolases"/>
    <property type="match status" value="1"/>
</dbReference>
<keyword evidence="3" id="KW-0067">ATP-binding</keyword>